<dbReference type="AlphaFoldDB" id="A0A6J7N0J1"/>
<accession>A0A6J7N0J1</accession>
<gene>
    <name evidence="1" type="ORF">UFOPK3957_00656</name>
</gene>
<reference evidence="1" key="1">
    <citation type="submission" date="2020-05" db="EMBL/GenBank/DDBJ databases">
        <authorList>
            <person name="Chiriac C."/>
            <person name="Salcher M."/>
            <person name="Ghai R."/>
            <person name="Kavagutti S V."/>
        </authorList>
    </citation>
    <scope>NUCLEOTIDE SEQUENCE</scope>
</reference>
<protein>
    <submittedName>
        <fullName evidence="1">Unannotated protein</fullName>
    </submittedName>
</protein>
<sequence length="100" mass="10494">MHREVVGHVQLGLDDRLDLLEGDGRGHLGGRALQGQLALASGDDVLRCLGEVRVIALGSGLLEDALELLLEVLEGLLRFLDGDVAASDEAFGVVLSHGSL</sequence>
<evidence type="ECO:0000313" key="1">
    <source>
        <dbReference type="EMBL" id="CAB4984762.1"/>
    </source>
</evidence>
<dbReference type="EMBL" id="CAFBOM010000089">
    <property type="protein sequence ID" value="CAB4984762.1"/>
    <property type="molecule type" value="Genomic_DNA"/>
</dbReference>
<proteinExistence type="predicted"/>
<name>A0A6J7N0J1_9ZZZZ</name>
<organism evidence="1">
    <name type="scientific">freshwater metagenome</name>
    <dbReference type="NCBI Taxonomy" id="449393"/>
    <lineage>
        <taxon>unclassified sequences</taxon>
        <taxon>metagenomes</taxon>
        <taxon>ecological metagenomes</taxon>
    </lineage>
</organism>